<dbReference type="EC" id="2.4.1.17" evidence="3"/>
<dbReference type="SUPFAM" id="SSF53756">
    <property type="entry name" value="UDP-Glycosyltransferase/glycogen phosphorylase"/>
    <property type="match status" value="2"/>
</dbReference>
<evidence type="ECO:0000313" key="11">
    <source>
        <dbReference type="RefSeq" id="XP_012415047.1"/>
    </source>
</evidence>
<keyword evidence="10" id="KW-1185">Reference proteome</keyword>
<protein>
    <recommendedName>
        <fullName evidence="3">glucuronosyltransferase</fullName>
        <ecNumber evidence="3">2.4.1.17</ecNumber>
    </recommendedName>
</protein>
<dbReference type="PANTHER" id="PTHR48043:SF161">
    <property type="entry name" value="UDP GLUCURONOSYLTRANSFERASE FAMILY 1 MEMBER A1"/>
    <property type="match status" value="1"/>
</dbReference>
<dbReference type="FunFam" id="3.40.50.2000:FF:000066">
    <property type="entry name" value="UDP-glucuronosyltransferase 1-1"/>
    <property type="match status" value="2"/>
</dbReference>
<keyword evidence="4" id="KW-0328">Glycosyltransferase</keyword>
<dbReference type="AlphaFoldDB" id="A0A2Y9G587"/>
<sequence length="576" mass="66747">MACLLQAFQRASAGVFLLALWSVIGGEKLLVVPQDGSHWLSMKEIVELLSKRGHDIVVVVPEVNLLLRESKYYTRKVYPVPYPGEELKDRFRSFGNSHFAGRSYLSTPQTEYRNVMIVVNMYFINCKSLLKDSETLQFLRESKFDALFTDPALPCGVILAEYLGLPSVYLFRGFPCALEYKFSGSPSPVSYIPRYYTQFSDQMTFRQRVANFLADLLETPLLYLLFSKYQNLTSNLLKRDVDLVTLYQKVSIWLLRYDFVFEYPRPVMPNMVFIGGTSCKKVGRLVQSVRTELYARFTAYPEPVRAEELRLLPSPDGSHWLSMKEIVELLSKRGHDIVVVVPEVNLLLRESKYYTRKVYPVPYPEEELKDRFRSFGNGHFAERSYLSTPQMEYRNNMIVVNMFFTNCESLLKDSETLQFLRESKFDALFTDPALPCGVILAEYLGLPSVYLFRGFPCALEYKFSGSPSPVSYIPRYYTQFSDQMTFRQRVANFLADLLETPLLYLLFSKYQNLTSNLLKRDVDLVTLYQKVSIWLLRYDFVFEYPRPVMPNMVFIGGTSCKKVGRLVQRLKSWPGA</sequence>
<dbReference type="Gene3D" id="3.40.50.2000">
    <property type="entry name" value="Glycogen Phosphorylase B"/>
    <property type="match status" value="2"/>
</dbReference>
<keyword evidence="7" id="KW-0732">Signal</keyword>
<comment type="subcellular location">
    <subcellularLocation>
        <location evidence="1">Membrane</location>
        <topology evidence="1">Single-pass membrane protein</topology>
    </subcellularLocation>
</comment>
<dbReference type="OrthoDB" id="5835829at2759"/>
<evidence type="ECO:0000256" key="2">
    <source>
        <dbReference type="ARBA" id="ARBA00009995"/>
    </source>
</evidence>
<evidence type="ECO:0000256" key="5">
    <source>
        <dbReference type="ARBA" id="ARBA00022679"/>
    </source>
</evidence>
<dbReference type="Pfam" id="PF00201">
    <property type="entry name" value="UDPGT"/>
    <property type="match status" value="2"/>
</dbReference>
<dbReference type="InterPro" id="IPR002213">
    <property type="entry name" value="UDP_glucos_trans"/>
</dbReference>
<keyword evidence="9" id="KW-0325">Glycoprotein</keyword>
<evidence type="ECO:0000256" key="4">
    <source>
        <dbReference type="ARBA" id="ARBA00022676"/>
    </source>
</evidence>
<evidence type="ECO:0000256" key="8">
    <source>
        <dbReference type="ARBA" id="ARBA00022989"/>
    </source>
</evidence>
<dbReference type="STRING" id="127582.A0A2Y9G587"/>
<dbReference type="KEGG" id="tmu:101355317"/>
<name>A0A2Y9G587_TRIMA</name>
<dbReference type="InterPro" id="IPR050271">
    <property type="entry name" value="UDP-glycosyltransferase"/>
</dbReference>
<dbReference type="GeneID" id="101355317"/>
<evidence type="ECO:0000256" key="9">
    <source>
        <dbReference type="ARBA" id="ARBA00023180"/>
    </source>
</evidence>
<keyword evidence="8" id="KW-0472">Membrane</keyword>
<evidence type="ECO:0000256" key="7">
    <source>
        <dbReference type="ARBA" id="ARBA00022729"/>
    </source>
</evidence>
<dbReference type="Proteomes" id="UP000248480">
    <property type="component" value="Unplaced"/>
</dbReference>
<dbReference type="RefSeq" id="XP_012415047.1">
    <property type="nucleotide sequence ID" value="XM_012559593.1"/>
</dbReference>
<proteinExistence type="inferred from homology"/>
<keyword evidence="6" id="KW-0812">Transmembrane</keyword>
<dbReference type="InParanoid" id="A0A2Y9G587"/>
<dbReference type="PANTHER" id="PTHR48043">
    <property type="entry name" value="EG:EG0003.4 PROTEIN-RELATED"/>
    <property type="match status" value="1"/>
</dbReference>
<gene>
    <name evidence="11" type="primary">LOC101355317</name>
</gene>
<evidence type="ECO:0000256" key="3">
    <source>
        <dbReference type="ARBA" id="ARBA00012544"/>
    </source>
</evidence>
<evidence type="ECO:0000313" key="10">
    <source>
        <dbReference type="Proteomes" id="UP000248480"/>
    </source>
</evidence>
<keyword evidence="8" id="KW-1133">Transmembrane helix</keyword>
<keyword evidence="5" id="KW-0808">Transferase</keyword>
<reference evidence="11" key="1">
    <citation type="submission" date="2025-08" db="UniProtKB">
        <authorList>
            <consortium name="RefSeq"/>
        </authorList>
    </citation>
    <scope>IDENTIFICATION</scope>
</reference>
<organism evidence="10 11">
    <name type="scientific">Trichechus manatus latirostris</name>
    <name type="common">Florida manatee</name>
    <dbReference type="NCBI Taxonomy" id="127582"/>
    <lineage>
        <taxon>Eukaryota</taxon>
        <taxon>Metazoa</taxon>
        <taxon>Chordata</taxon>
        <taxon>Craniata</taxon>
        <taxon>Vertebrata</taxon>
        <taxon>Euteleostomi</taxon>
        <taxon>Mammalia</taxon>
        <taxon>Eutheria</taxon>
        <taxon>Afrotheria</taxon>
        <taxon>Sirenia</taxon>
        <taxon>Trichechidae</taxon>
        <taxon>Trichechus</taxon>
    </lineage>
</organism>
<comment type="similarity">
    <text evidence="2">Belongs to the UDP-glycosyltransferase family.</text>
</comment>
<accession>A0A2Y9G587</accession>
<evidence type="ECO:0000256" key="1">
    <source>
        <dbReference type="ARBA" id="ARBA00004167"/>
    </source>
</evidence>
<dbReference type="GO" id="GO:0015020">
    <property type="term" value="F:glucuronosyltransferase activity"/>
    <property type="evidence" value="ECO:0007669"/>
    <property type="project" value="UniProtKB-EC"/>
</dbReference>
<dbReference type="GO" id="GO:0016020">
    <property type="term" value="C:membrane"/>
    <property type="evidence" value="ECO:0007669"/>
    <property type="project" value="UniProtKB-SubCell"/>
</dbReference>
<evidence type="ECO:0000256" key="6">
    <source>
        <dbReference type="ARBA" id="ARBA00022692"/>
    </source>
</evidence>